<dbReference type="EMBL" id="BAPF01000031">
    <property type="protein sequence ID" value="GBQ82955.1"/>
    <property type="molecule type" value="Genomic_DNA"/>
</dbReference>
<evidence type="ECO:0000256" key="1">
    <source>
        <dbReference type="SAM" id="MobiDB-lite"/>
    </source>
</evidence>
<feature type="region of interest" description="Disordered" evidence="1">
    <location>
        <begin position="24"/>
        <end position="69"/>
    </location>
</feature>
<comment type="caution">
    <text evidence="2">The sequence shown here is derived from an EMBL/GenBank/DDBJ whole genome shotgun (WGS) entry which is preliminary data.</text>
</comment>
<evidence type="ECO:0000313" key="3">
    <source>
        <dbReference type="Proteomes" id="UP001065047"/>
    </source>
</evidence>
<keyword evidence="3" id="KW-1185">Reference proteome</keyword>
<sequence>MKTLPPCPADALQTRRRHELWTKSSLFARPNANGAEDFPPPRSELMQTGTPPLTPPRPALRGAGHPTGG</sequence>
<reference evidence="2" key="1">
    <citation type="submission" date="2013-04" db="EMBL/GenBank/DDBJ databases">
        <title>The genome sequencing project of 58 acetic acid bacteria.</title>
        <authorList>
            <person name="Okamoto-Kainuma A."/>
            <person name="Ishikawa M."/>
            <person name="Umino S."/>
            <person name="Koizumi Y."/>
            <person name="Shiwa Y."/>
            <person name="Yoshikawa H."/>
            <person name="Matsutani M."/>
            <person name="Matsushita K."/>
        </authorList>
    </citation>
    <scope>NUCLEOTIDE SEQUENCE</scope>
    <source>
        <strain evidence="2">DSM 14337</strain>
    </source>
</reference>
<organism evidence="2 3">
    <name type="scientific">Acetobacter malorum DSM 14337</name>
    <dbReference type="NCBI Taxonomy" id="1307910"/>
    <lineage>
        <taxon>Bacteria</taxon>
        <taxon>Pseudomonadati</taxon>
        <taxon>Pseudomonadota</taxon>
        <taxon>Alphaproteobacteria</taxon>
        <taxon>Acetobacterales</taxon>
        <taxon>Acetobacteraceae</taxon>
        <taxon>Acetobacter</taxon>
    </lineage>
</organism>
<gene>
    <name evidence="2" type="ORF">AA14337_2477</name>
</gene>
<protein>
    <submittedName>
        <fullName evidence="2">Uncharacterized protein</fullName>
    </submittedName>
</protein>
<evidence type="ECO:0000313" key="2">
    <source>
        <dbReference type="EMBL" id="GBQ82955.1"/>
    </source>
</evidence>
<dbReference type="Proteomes" id="UP001065047">
    <property type="component" value="Unassembled WGS sequence"/>
</dbReference>
<accession>A0ABQ0PVY1</accession>
<name>A0ABQ0PVY1_9PROT</name>
<proteinExistence type="predicted"/>